<sequence>MRPPWSCTIGGAVAIVNGGGIGGRRRWKRGVWEATGRGLKDMVEKLPAESYDFDSIRIPNGLESICIPQHPDTNEDNQSKSNMVNLISPIDTSSPASTLGPTETMELRKISDGNDGYSDSRSLNGGEGSGVDLGNKYLSDHVFAQERANNEFNSRKPASYNGDHTINAPDQVEAEWNEQYEPGVYLTLVSLRDGTRDLKKVRFSRRRFGEHQAETWWSENREKVYDKYNVNGSERSSVSTQTTLRTAESLPSYAHY</sequence>
<feature type="region of interest" description="Disordered" evidence="4">
    <location>
        <begin position="109"/>
        <end position="128"/>
    </location>
</feature>
<accession>A0A5N6NWS9</accession>
<gene>
    <name evidence="6" type="ORF">E3N88_15271</name>
</gene>
<dbReference type="PANTHER" id="PTHR46058:SF40">
    <property type="entry name" value="BRX DOMAIN-CONTAINING PROTEIN"/>
    <property type="match status" value="1"/>
</dbReference>
<evidence type="ECO:0000313" key="7">
    <source>
        <dbReference type="Proteomes" id="UP000326396"/>
    </source>
</evidence>
<proteinExistence type="inferred from homology"/>
<dbReference type="OrthoDB" id="1427124at2759"/>
<dbReference type="EMBL" id="SZYD01000008">
    <property type="protein sequence ID" value="KAD5507568.1"/>
    <property type="molecule type" value="Genomic_DNA"/>
</dbReference>
<feature type="domain" description="BRX" evidence="5">
    <location>
        <begin position="174"/>
        <end position="229"/>
    </location>
</feature>
<dbReference type="GO" id="GO:0005634">
    <property type="term" value="C:nucleus"/>
    <property type="evidence" value="ECO:0007669"/>
    <property type="project" value="UniProtKB-SubCell"/>
</dbReference>
<evidence type="ECO:0000256" key="4">
    <source>
        <dbReference type="SAM" id="MobiDB-lite"/>
    </source>
</evidence>
<protein>
    <recommendedName>
        <fullName evidence="5">BRX domain-containing protein</fullName>
    </recommendedName>
</protein>
<keyword evidence="7" id="KW-1185">Reference proteome</keyword>
<dbReference type="AlphaFoldDB" id="A0A5N6NWS9"/>
<evidence type="ECO:0000256" key="1">
    <source>
        <dbReference type="ARBA" id="ARBA00004123"/>
    </source>
</evidence>
<dbReference type="InterPro" id="IPR044532">
    <property type="entry name" value="BRX-like"/>
</dbReference>
<evidence type="ECO:0000313" key="6">
    <source>
        <dbReference type="EMBL" id="KAD5507568.1"/>
    </source>
</evidence>
<name>A0A5N6NWS9_9ASTR</name>
<comment type="subcellular location">
    <subcellularLocation>
        <location evidence="1">Nucleus</location>
    </subcellularLocation>
</comment>
<evidence type="ECO:0000256" key="3">
    <source>
        <dbReference type="ARBA" id="ARBA00023242"/>
    </source>
</evidence>
<reference evidence="6 7" key="1">
    <citation type="submission" date="2019-05" db="EMBL/GenBank/DDBJ databases">
        <title>Mikania micrantha, genome provides insights into the molecular mechanism of rapid growth.</title>
        <authorList>
            <person name="Liu B."/>
        </authorList>
    </citation>
    <scope>NUCLEOTIDE SEQUENCE [LARGE SCALE GENOMIC DNA]</scope>
    <source>
        <strain evidence="6">NLD-2019</strain>
        <tissue evidence="6">Leaf</tissue>
    </source>
</reference>
<dbReference type="Pfam" id="PF08381">
    <property type="entry name" value="BRX"/>
    <property type="match status" value="1"/>
</dbReference>
<comment type="caution">
    <text evidence="6">The sequence shown here is derived from an EMBL/GenBank/DDBJ whole genome shotgun (WGS) entry which is preliminary data.</text>
</comment>
<organism evidence="6 7">
    <name type="scientific">Mikania micrantha</name>
    <name type="common">bitter vine</name>
    <dbReference type="NCBI Taxonomy" id="192012"/>
    <lineage>
        <taxon>Eukaryota</taxon>
        <taxon>Viridiplantae</taxon>
        <taxon>Streptophyta</taxon>
        <taxon>Embryophyta</taxon>
        <taxon>Tracheophyta</taxon>
        <taxon>Spermatophyta</taxon>
        <taxon>Magnoliopsida</taxon>
        <taxon>eudicotyledons</taxon>
        <taxon>Gunneridae</taxon>
        <taxon>Pentapetalae</taxon>
        <taxon>asterids</taxon>
        <taxon>campanulids</taxon>
        <taxon>Asterales</taxon>
        <taxon>Asteraceae</taxon>
        <taxon>Asteroideae</taxon>
        <taxon>Heliantheae alliance</taxon>
        <taxon>Eupatorieae</taxon>
        <taxon>Mikania</taxon>
    </lineage>
</organism>
<feature type="compositionally biased region" description="Polar residues" evidence="4">
    <location>
        <begin position="234"/>
        <end position="246"/>
    </location>
</feature>
<dbReference type="InterPro" id="IPR013591">
    <property type="entry name" value="Brevis_radix_dom"/>
</dbReference>
<evidence type="ECO:0000256" key="2">
    <source>
        <dbReference type="ARBA" id="ARBA00009057"/>
    </source>
</evidence>
<keyword evidence="3" id="KW-0539">Nucleus</keyword>
<feature type="region of interest" description="Disordered" evidence="4">
    <location>
        <begin position="234"/>
        <end position="256"/>
    </location>
</feature>
<dbReference type="PROSITE" id="PS51514">
    <property type="entry name" value="BRX"/>
    <property type="match status" value="1"/>
</dbReference>
<dbReference type="PANTHER" id="PTHR46058">
    <property type="entry name" value="PROTEIN BREVIS RADIX-LIKE 1"/>
    <property type="match status" value="1"/>
</dbReference>
<evidence type="ECO:0000259" key="5">
    <source>
        <dbReference type="PROSITE" id="PS51514"/>
    </source>
</evidence>
<comment type="similarity">
    <text evidence="2">Belongs to the BRX family.</text>
</comment>
<dbReference type="Proteomes" id="UP000326396">
    <property type="component" value="Linkage Group LG16"/>
</dbReference>